<protein>
    <submittedName>
        <fullName evidence="1">Uncharacterized protein</fullName>
    </submittedName>
</protein>
<dbReference type="EMBL" id="JAAIUW010000006">
    <property type="protein sequence ID" value="KAF7826666.1"/>
    <property type="molecule type" value="Genomic_DNA"/>
</dbReference>
<accession>A0A834TTX5</accession>
<dbReference type="Proteomes" id="UP000634136">
    <property type="component" value="Unassembled WGS sequence"/>
</dbReference>
<evidence type="ECO:0000313" key="1">
    <source>
        <dbReference type="EMBL" id="KAF7826666.1"/>
    </source>
</evidence>
<organism evidence="1 2">
    <name type="scientific">Senna tora</name>
    <dbReference type="NCBI Taxonomy" id="362788"/>
    <lineage>
        <taxon>Eukaryota</taxon>
        <taxon>Viridiplantae</taxon>
        <taxon>Streptophyta</taxon>
        <taxon>Embryophyta</taxon>
        <taxon>Tracheophyta</taxon>
        <taxon>Spermatophyta</taxon>
        <taxon>Magnoliopsida</taxon>
        <taxon>eudicotyledons</taxon>
        <taxon>Gunneridae</taxon>
        <taxon>Pentapetalae</taxon>
        <taxon>rosids</taxon>
        <taxon>fabids</taxon>
        <taxon>Fabales</taxon>
        <taxon>Fabaceae</taxon>
        <taxon>Caesalpinioideae</taxon>
        <taxon>Cassia clade</taxon>
        <taxon>Senna</taxon>
    </lineage>
</organism>
<evidence type="ECO:0000313" key="2">
    <source>
        <dbReference type="Proteomes" id="UP000634136"/>
    </source>
</evidence>
<name>A0A834TTX5_9FABA</name>
<proteinExistence type="predicted"/>
<comment type="caution">
    <text evidence="1">The sequence shown here is derived from an EMBL/GenBank/DDBJ whole genome shotgun (WGS) entry which is preliminary data.</text>
</comment>
<gene>
    <name evidence="1" type="ORF">G2W53_017830</name>
</gene>
<keyword evidence="2" id="KW-1185">Reference proteome</keyword>
<reference evidence="1" key="1">
    <citation type="submission" date="2020-09" db="EMBL/GenBank/DDBJ databases">
        <title>Genome-Enabled Discovery of Anthraquinone Biosynthesis in Senna tora.</title>
        <authorList>
            <person name="Kang S.-H."/>
            <person name="Pandey R.P."/>
            <person name="Lee C.-M."/>
            <person name="Sim J.-S."/>
            <person name="Jeong J.-T."/>
            <person name="Choi B.-S."/>
            <person name="Jung M."/>
            <person name="Ginzburg D."/>
            <person name="Zhao K."/>
            <person name="Won S.Y."/>
            <person name="Oh T.-J."/>
            <person name="Yu Y."/>
            <person name="Kim N.-H."/>
            <person name="Lee O.R."/>
            <person name="Lee T.-H."/>
            <person name="Bashyal P."/>
            <person name="Kim T.-S."/>
            <person name="Lee W.-H."/>
            <person name="Kawkins C."/>
            <person name="Kim C.-K."/>
            <person name="Kim J.S."/>
            <person name="Ahn B.O."/>
            <person name="Rhee S.Y."/>
            <person name="Sohng J.K."/>
        </authorList>
    </citation>
    <scope>NUCLEOTIDE SEQUENCE</scope>
    <source>
        <tissue evidence="1">Leaf</tissue>
    </source>
</reference>
<dbReference type="AlphaFoldDB" id="A0A834TTX5"/>
<sequence length="30" mass="3707">MELYPDPAVLEHHILKEEEKDDDDWISYYI</sequence>